<sequence>QYEGEWEDWWGHINGIRWETDEEMERRQLRELKTAEKKRKRLNETLEALRKKTSETLEALHALNPEELEKRGP</sequence>
<organism evidence="2">
    <name type="scientific">marine sediment metagenome</name>
    <dbReference type="NCBI Taxonomy" id="412755"/>
    <lineage>
        <taxon>unclassified sequences</taxon>
        <taxon>metagenomes</taxon>
        <taxon>ecological metagenomes</taxon>
    </lineage>
</organism>
<proteinExistence type="predicted"/>
<reference evidence="2" key="1">
    <citation type="journal article" date="2014" name="Front. Microbiol.">
        <title>High frequency of phylogenetically diverse reductive dehalogenase-homologous genes in deep subseafloor sedimentary metagenomes.</title>
        <authorList>
            <person name="Kawai M."/>
            <person name="Futagami T."/>
            <person name="Toyoda A."/>
            <person name="Takaki Y."/>
            <person name="Nishi S."/>
            <person name="Hori S."/>
            <person name="Arai W."/>
            <person name="Tsubouchi T."/>
            <person name="Morono Y."/>
            <person name="Uchiyama I."/>
            <person name="Ito T."/>
            <person name="Fujiyama A."/>
            <person name="Inagaki F."/>
            <person name="Takami H."/>
        </authorList>
    </citation>
    <scope>NUCLEOTIDE SEQUENCE</scope>
    <source>
        <strain evidence="2">Expedition CK06-06</strain>
    </source>
</reference>
<gene>
    <name evidence="2" type="ORF">S01H1_19485</name>
</gene>
<dbReference type="EMBL" id="BARS01010526">
    <property type="protein sequence ID" value="GAF94577.1"/>
    <property type="molecule type" value="Genomic_DNA"/>
</dbReference>
<comment type="caution">
    <text evidence="2">The sequence shown here is derived from an EMBL/GenBank/DDBJ whole genome shotgun (WGS) entry which is preliminary data.</text>
</comment>
<evidence type="ECO:0000256" key="1">
    <source>
        <dbReference type="SAM" id="Coils"/>
    </source>
</evidence>
<feature type="non-terminal residue" evidence="2">
    <location>
        <position position="1"/>
    </location>
</feature>
<keyword evidence="1" id="KW-0175">Coiled coil</keyword>
<evidence type="ECO:0000313" key="2">
    <source>
        <dbReference type="EMBL" id="GAF94577.1"/>
    </source>
</evidence>
<dbReference type="AlphaFoldDB" id="X0U2F4"/>
<name>X0U2F4_9ZZZZ</name>
<feature type="coiled-coil region" evidence="1">
    <location>
        <begin position="25"/>
        <end position="59"/>
    </location>
</feature>
<accession>X0U2F4</accession>
<protein>
    <submittedName>
        <fullName evidence="2">Uncharacterized protein</fullName>
    </submittedName>
</protein>